<evidence type="ECO:0000256" key="5">
    <source>
        <dbReference type="ARBA" id="ARBA00023251"/>
    </source>
</evidence>
<reference evidence="8 9" key="1">
    <citation type="submission" date="2018-10" db="EMBL/GenBank/DDBJ databases">
        <title>Genomic Encyclopedia of Archaeal and Bacterial Type Strains, Phase II (KMG-II): from individual species to whole genera.</title>
        <authorList>
            <person name="Goeker M."/>
        </authorList>
    </citation>
    <scope>NUCLEOTIDE SEQUENCE [LARGE SCALE GENOMIC DNA]</scope>
    <source>
        <strain evidence="8 9">RP-AC37</strain>
    </source>
</reference>
<keyword evidence="9" id="KW-1185">Reference proteome</keyword>
<accession>A0A420XP40</accession>
<feature type="transmembrane region" description="Helical" evidence="6">
    <location>
        <begin position="114"/>
        <end position="138"/>
    </location>
</feature>
<dbReference type="PANTHER" id="PTHR43077">
    <property type="entry name" value="TRANSPORT PERMEASE YVFS-RELATED"/>
    <property type="match status" value="1"/>
</dbReference>
<dbReference type="GO" id="GO:0046677">
    <property type="term" value="P:response to antibiotic"/>
    <property type="evidence" value="ECO:0007669"/>
    <property type="project" value="UniProtKB-KW"/>
</dbReference>
<comment type="caution">
    <text evidence="8">The sequence shown here is derived from an EMBL/GenBank/DDBJ whole genome shotgun (WGS) entry which is preliminary data.</text>
</comment>
<dbReference type="Pfam" id="PF01061">
    <property type="entry name" value="ABC2_membrane"/>
    <property type="match status" value="1"/>
</dbReference>
<dbReference type="InterPro" id="IPR013525">
    <property type="entry name" value="ABC2_TM"/>
</dbReference>
<evidence type="ECO:0000256" key="3">
    <source>
        <dbReference type="ARBA" id="ARBA00022989"/>
    </source>
</evidence>
<keyword evidence="2 6" id="KW-0812">Transmembrane</keyword>
<dbReference type="InParanoid" id="A0A420XP40"/>
<feature type="transmembrane region" description="Helical" evidence="6">
    <location>
        <begin position="150"/>
        <end position="174"/>
    </location>
</feature>
<protein>
    <submittedName>
        <fullName evidence="8">ABC-2 type transport system permease protein</fullName>
    </submittedName>
</protein>
<evidence type="ECO:0000313" key="9">
    <source>
        <dbReference type="Proteomes" id="UP000281955"/>
    </source>
</evidence>
<feature type="transmembrane region" description="Helical" evidence="6">
    <location>
        <begin position="181"/>
        <end position="199"/>
    </location>
</feature>
<evidence type="ECO:0000256" key="6">
    <source>
        <dbReference type="SAM" id="Phobius"/>
    </source>
</evidence>
<dbReference type="InterPro" id="IPR051328">
    <property type="entry name" value="T7SS_ABC-Transporter"/>
</dbReference>
<dbReference type="GO" id="GO:0043190">
    <property type="term" value="C:ATP-binding cassette (ABC) transporter complex"/>
    <property type="evidence" value="ECO:0007669"/>
    <property type="project" value="InterPro"/>
</dbReference>
<dbReference type="InterPro" id="IPR000412">
    <property type="entry name" value="ABC_2_transport"/>
</dbReference>
<dbReference type="OrthoDB" id="63188at2"/>
<feature type="transmembrane region" description="Helical" evidence="6">
    <location>
        <begin position="69"/>
        <end position="93"/>
    </location>
</feature>
<dbReference type="EMBL" id="RBWV01000012">
    <property type="protein sequence ID" value="RKS73958.1"/>
    <property type="molecule type" value="Genomic_DNA"/>
</dbReference>
<evidence type="ECO:0000259" key="7">
    <source>
        <dbReference type="Pfam" id="PF01061"/>
    </source>
</evidence>
<proteinExistence type="predicted"/>
<evidence type="ECO:0000256" key="2">
    <source>
        <dbReference type="ARBA" id="ARBA00022692"/>
    </source>
</evidence>
<feature type="transmembrane region" description="Helical" evidence="6">
    <location>
        <begin position="38"/>
        <end position="57"/>
    </location>
</feature>
<feature type="transmembrane region" description="Helical" evidence="6">
    <location>
        <begin position="231"/>
        <end position="251"/>
    </location>
</feature>
<dbReference type="GO" id="GO:0140359">
    <property type="term" value="F:ABC-type transporter activity"/>
    <property type="evidence" value="ECO:0007669"/>
    <property type="project" value="InterPro"/>
</dbReference>
<feature type="domain" description="ABC-2 type transporter transmembrane" evidence="7">
    <location>
        <begin position="23"/>
        <end position="217"/>
    </location>
</feature>
<keyword evidence="3 6" id="KW-1133">Transmembrane helix</keyword>
<dbReference type="PIRSF" id="PIRSF006648">
    <property type="entry name" value="DrrB"/>
    <property type="match status" value="1"/>
</dbReference>
<comment type="subcellular location">
    <subcellularLocation>
        <location evidence="1">Membrane</location>
        <topology evidence="1">Multi-pass membrane protein</topology>
    </subcellularLocation>
</comment>
<dbReference type="RefSeq" id="WP_121193743.1">
    <property type="nucleotide sequence ID" value="NZ_RBWV01000012.1"/>
</dbReference>
<dbReference type="AlphaFoldDB" id="A0A420XP40"/>
<gene>
    <name evidence="8" type="ORF">CLV35_2454</name>
</gene>
<evidence type="ECO:0000313" key="8">
    <source>
        <dbReference type="EMBL" id="RKS73958.1"/>
    </source>
</evidence>
<keyword evidence="5" id="KW-0046">Antibiotic resistance</keyword>
<evidence type="ECO:0000256" key="1">
    <source>
        <dbReference type="ARBA" id="ARBA00004141"/>
    </source>
</evidence>
<keyword evidence="4 6" id="KW-0472">Membrane</keyword>
<evidence type="ECO:0000256" key="4">
    <source>
        <dbReference type="ARBA" id="ARBA00023136"/>
    </source>
</evidence>
<dbReference type="PANTHER" id="PTHR43077:SF11">
    <property type="entry name" value="TRANSPORT PERMEASE YVFS-RELATED"/>
    <property type="match status" value="1"/>
</dbReference>
<sequence>MTALTLEDRAPRTLPRLGGLSPTLVRTELRRQLRNRRVVVFTLVLPVVLFLSVGAPQHASTVAGVPGDAYALVSFAVYGAMVAATSTGAAVSAERAQGWTRQLRLTPLRPGAYVAAKVLSALALSSASAALTLAAGALRGVRMAALDWLAVWAGAELGALVFAALGLSVGYLLTSDNAMQVVGPLLAVLAMLGGLFWPLESMSPSMRELARLLPVYGVSSIARSPLTGQHVGIGLVANVVLWGSVFAWLAARLFRRDTARA</sequence>
<name>A0A420XP40_9ACTN</name>
<organism evidence="8 9">
    <name type="scientific">Motilibacter peucedani</name>
    <dbReference type="NCBI Taxonomy" id="598650"/>
    <lineage>
        <taxon>Bacteria</taxon>
        <taxon>Bacillati</taxon>
        <taxon>Actinomycetota</taxon>
        <taxon>Actinomycetes</taxon>
        <taxon>Motilibacterales</taxon>
        <taxon>Motilibacteraceae</taxon>
        <taxon>Motilibacter</taxon>
    </lineage>
</organism>
<dbReference type="Proteomes" id="UP000281955">
    <property type="component" value="Unassembled WGS sequence"/>
</dbReference>